<dbReference type="CDD" id="cd01449">
    <property type="entry name" value="TST_Repeat_2"/>
    <property type="match status" value="1"/>
</dbReference>
<dbReference type="InterPro" id="IPR045078">
    <property type="entry name" value="TST/MPST-like"/>
</dbReference>
<dbReference type="GO" id="GO:0004792">
    <property type="term" value="F:thiosulfate-cyanide sulfurtransferase activity"/>
    <property type="evidence" value="ECO:0007669"/>
    <property type="project" value="TreeGrafter"/>
</dbReference>
<dbReference type="PANTHER" id="PTHR11364:SF27">
    <property type="entry name" value="SULFURTRANSFERASE"/>
    <property type="match status" value="1"/>
</dbReference>
<accession>A0A1X7TWC6</accession>
<dbReference type="PANTHER" id="PTHR11364">
    <property type="entry name" value="THIOSULFATE SULFERTANSFERASE"/>
    <property type="match status" value="1"/>
</dbReference>
<evidence type="ECO:0000256" key="1">
    <source>
        <dbReference type="ARBA" id="ARBA00022679"/>
    </source>
</evidence>
<dbReference type="Pfam" id="PF00581">
    <property type="entry name" value="Rhodanese"/>
    <property type="match status" value="1"/>
</dbReference>
<dbReference type="FunCoup" id="A0A1X7TWC6">
    <property type="interactions" value="583"/>
</dbReference>
<evidence type="ECO:0000313" key="5">
    <source>
        <dbReference type="Proteomes" id="UP000007879"/>
    </source>
</evidence>
<dbReference type="EnsemblMetazoa" id="XM_003389593.3">
    <property type="protein sequence ID" value="XP_003389641.1"/>
    <property type="gene ID" value="LOC100640049"/>
</dbReference>
<dbReference type="Gene3D" id="3.40.250.10">
    <property type="entry name" value="Rhodanese-like domain"/>
    <property type="match status" value="2"/>
</dbReference>
<dbReference type="AlphaFoldDB" id="A0A1X7TWC6"/>
<dbReference type="Proteomes" id="UP000007879">
    <property type="component" value="Unassembled WGS sequence"/>
</dbReference>
<evidence type="ECO:0000256" key="2">
    <source>
        <dbReference type="ARBA" id="ARBA00022737"/>
    </source>
</evidence>
<dbReference type="PROSITE" id="PS50206">
    <property type="entry name" value="RHODANESE_3"/>
    <property type="match status" value="2"/>
</dbReference>
<dbReference type="InterPro" id="IPR036873">
    <property type="entry name" value="Rhodanese-like_dom_sf"/>
</dbReference>
<keyword evidence="2" id="KW-0677">Repeat</keyword>
<reference evidence="5" key="1">
    <citation type="journal article" date="2010" name="Nature">
        <title>The Amphimedon queenslandica genome and the evolution of animal complexity.</title>
        <authorList>
            <person name="Srivastava M."/>
            <person name="Simakov O."/>
            <person name="Chapman J."/>
            <person name="Fahey B."/>
            <person name="Gauthier M.E."/>
            <person name="Mitros T."/>
            <person name="Richards G.S."/>
            <person name="Conaco C."/>
            <person name="Dacre M."/>
            <person name="Hellsten U."/>
            <person name="Larroux C."/>
            <person name="Putnam N.H."/>
            <person name="Stanke M."/>
            <person name="Adamska M."/>
            <person name="Darling A."/>
            <person name="Degnan S.M."/>
            <person name="Oakley T.H."/>
            <person name="Plachetzki D.C."/>
            <person name="Zhai Y."/>
            <person name="Adamski M."/>
            <person name="Calcino A."/>
            <person name="Cummins S.F."/>
            <person name="Goodstein D.M."/>
            <person name="Harris C."/>
            <person name="Jackson D.J."/>
            <person name="Leys S.P."/>
            <person name="Shu S."/>
            <person name="Woodcroft B.J."/>
            <person name="Vervoort M."/>
            <person name="Kosik K.S."/>
            <person name="Manning G."/>
            <person name="Degnan B.M."/>
            <person name="Rokhsar D.S."/>
        </authorList>
    </citation>
    <scope>NUCLEOTIDE SEQUENCE [LARGE SCALE GENOMIC DNA]</scope>
</reference>
<organism evidence="4">
    <name type="scientific">Amphimedon queenslandica</name>
    <name type="common">Sponge</name>
    <dbReference type="NCBI Taxonomy" id="400682"/>
    <lineage>
        <taxon>Eukaryota</taxon>
        <taxon>Metazoa</taxon>
        <taxon>Porifera</taxon>
        <taxon>Demospongiae</taxon>
        <taxon>Heteroscleromorpha</taxon>
        <taxon>Haplosclerida</taxon>
        <taxon>Niphatidae</taxon>
        <taxon>Amphimedon</taxon>
    </lineage>
</organism>
<dbReference type="OrthoDB" id="270167at2759"/>
<reference evidence="4" key="2">
    <citation type="submission" date="2017-05" db="UniProtKB">
        <authorList>
            <consortium name="EnsemblMetazoa"/>
        </authorList>
    </citation>
    <scope>IDENTIFICATION</scope>
</reference>
<protein>
    <recommendedName>
        <fullName evidence="3">Rhodanese domain-containing protein</fullName>
    </recommendedName>
</protein>
<dbReference type="SUPFAM" id="SSF52821">
    <property type="entry name" value="Rhodanese/Cell cycle control phosphatase"/>
    <property type="match status" value="2"/>
</dbReference>
<dbReference type="InterPro" id="IPR001763">
    <property type="entry name" value="Rhodanese-like_dom"/>
</dbReference>
<dbReference type="SMART" id="SM00450">
    <property type="entry name" value="RHOD"/>
    <property type="match status" value="2"/>
</dbReference>
<gene>
    <name evidence="4" type="primary">100640049</name>
</gene>
<dbReference type="KEGG" id="aqu:100640049"/>
<keyword evidence="5" id="KW-1185">Reference proteome</keyword>
<dbReference type="FunFam" id="3.40.250.10:FF:000015">
    <property type="entry name" value="Sulfurtransferase"/>
    <property type="match status" value="1"/>
</dbReference>
<name>A0A1X7TWC6_AMPQE</name>
<dbReference type="eggNOG" id="KOG1529">
    <property type="taxonomic scope" value="Eukaryota"/>
</dbReference>
<dbReference type="CDD" id="cd01448">
    <property type="entry name" value="TST_Repeat_1"/>
    <property type="match status" value="1"/>
</dbReference>
<sequence length="295" mass="32701">MADCAVPIFVSVSWLKDNLNKPGIKVMDGTWHMPMWKRDSQVEYETQHIEGAVKFNVDAVADKSSDLPRALPPIEQFEDYIGKLGISSTDHVVVYDNNANFGMFSAPRVWYTFKLYGHDKVSVLDGGLPKWLEAGGPVESGKPQVEAVTYKGSYHPELFVNFEGALQAYKNNPAQILDARPVGRFEGRDPEPNPKIPSGRIIGSTNVFWRQFIDPETKQIKNNEGIQKVFSDAGVNLDNPNIASCGSGTTACWIAISASLCNKAMPVYTGSWIDWYKRGPEDSKIIGVKGEDLNK</sequence>
<evidence type="ECO:0000259" key="3">
    <source>
        <dbReference type="PROSITE" id="PS50206"/>
    </source>
</evidence>
<evidence type="ECO:0000313" key="4">
    <source>
        <dbReference type="EnsemblMetazoa" id="Aqu2.1.19531_001"/>
    </source>
</evidence>
<dbReference type="EnsemblMetazoa" id="Aqu2.1.19531_001">
    <property type="protein sequence ID" value="Aqu2.1.19531_001"/>
    <property type="gene ID" value="Aqu2.1.19531"/>
</dbReference>
<feature type="domain" description="Rhodanese" evidence="3">
    <location>
        <begin position="20"/>
        <end position="140"/>
    </location>
</feature>
<keyword evidence="1" id="KW-0808">Transferase</keyword>
<dbReference type="InParanoid" id="A0A1X7TWC6"/>
<dbReference type="GO" id="GO:0005739">
    <property type="term" value="C:mitochondrion"/>
    <property type="evidence" value="ECO:0007669"/>
    <property type="project" value="TreeGrafter"/>
</dbReference>
<proteinExistence type="predicted"/>
<feature type="domain" description="Rhodanese" evidence="3">
    <location>
        <begin position="170"/>
        <end position="284"/>
    </location>
</feature>
<dbReference type="STRING" id="400682.A0A1X7TWC6"/>